<dbReference type="Gene3D" id="2.40.50.140">
    <property type="entry name" value="Nucleic acid-binding proteins"/>
    <property type="match status" value="1"/>
</dbReference>
<dbReference type="GO" id="GO:0005666">
    <property type="term" value="C:RNA polymerase III complex"/>
    <property type="evidence" value="ECO:0007669"/>
    <property type="project" value="TreeGrafter"/>
</dbReference>
<dbReference type="InterPro" id="IPR005570">
    <property type="entry name" value="RPABC3"/>
</dbReference>
<dbReference type="EMBL" id="GG662864">
    <property type="protein sequence ID" value="EAR86114.1"/>
    <property type="molecule type" value="Genomic_DNA"/>
</dbReference>
<dbReference type="OrthoDB" id="307568at2759"/>
<dbReference type="OMA" id="KEDDKGW"/>
<dbReference type="GO" id="GO:0005665">
    <property type="term" value="C:RNA polymerase II, core complex"/>
    <property type="evidence" value="ECO:0007669"/>
    <property type="project" value="UniProtKB-UniRule"/>
</dbReference>
<comment type="function">
    <text evidence="4">DNA-dependent RNA polymerase catalyzes the transcription of DNA into RNA using the four ribonucleoside triphosphates as substrates. Common component of RNA polymerases I, II and III which synthesize ribosomal RNA precursors, mRNA precursors and many functional non-coding RNAs, and small RNAs, such as 5S rRNA and tRNAs, respectively.</text>
</comment>
<evidence type="ECO:0000256" key="3">
    <source>
        <dbReference type="ARBA" id="ARBA00023242"/>
    </source>
</evidence>
<dbReference type="RefSeq" id="XP_976709.1">
    <property type="nucleotide sequence ID" value="XM_971616.3"/>
</dbReference>
<dbReference type="InterPro" id="IPR012340">
    <property type="entry name" value="NA-bd_OB-fold"/>
</dbReference>
<accession>I7LTT4</accession>
<protein>
    <recommendedName>
        <fullName evidence="4">DNA-directed RNA polymerases I, II, and III subunit RPABC3</fullName>
    </recommendedName>
</protein>
<dbReference type="GO" id="GO:0006351">
    <property type="term" value="P:DNA-templated transcription"/>
    <property type="evidence" value="ECO:0007669"/>
    <property type="project" value="UniProtKB-UniRule"/>
</dbReference>
<evidence type="ECO:0000256" key="4">
    <source>
        <dbReference type="PIRNR" id="PIRNR000779"/>
    </source>
</evidence>
<dbReference type="STRING" id="312017.I7LTT4"/>
<dbReference type="SUPFAM" id="SSF50249">
    <property type="entry name" value="Nucleic acid-binding proteins"/>
    <property type="match status" value="1"/>
</dbReference>
<evidence type="ECO:0000313" key="5">
    <source>
        <dbReference type="EMBL" id="EAR86114.1"/>
    </source>
</evidence>
<sequence length="144" mass="16808">MSKSDILLEDRFKLEEIKKEEKFSKVERVVLVSDNNIKIEIDIHTDLYSMKKGNQYWVMITSSLGNFQEDKGIFVSEEFDRESIKDKFEYVMHGKIYNMNSDNKAKTVSIFASFGGLLMKVSGKDEDLKNFNVDSRIYILIRLS</sequence>
<evidence type="ECO:0000313" key="6">
    <source>
        <dbReference type="Proteomes" id="UP000009168"/>
    </source>
</evidence>
<proteinExistence type="inferred from homology"/>
<reference evidence="6" key="1">
    <citation type="journal article" date="2006" name="PLoS Biol.">
        <title>Macronuclear genome sequence of the ciliate Tetrahymena thermophila, a model eukaryote.</title>
        <authorList>
            <person name="Eisen J.A."/>
            <person name="Coyne R.S."/>
            <person name="Wu M."/>
            <person name="Wu D."/>
            <person name="Thiagarajan M."/>
            <person name="Wortman J.R."/>
            <person name="Badger J.H."/>
            <person name="Ren Q."/>
            <person name="Amedeo P."/>
            <person name="Jones K.M."/>
            <person name="Tallon L.J."/>
            <person name="Delcher A.L."/>
            <person name="Salzberg S.L."/>
            <person name="Silva J.C."/>
            <person name="Haas B.J."/>
            <person name="Majoros W.H."/>
            <person name="Farzad M."/>
            <person name="Carlton J.M."/>
            <person name="Smith R.K. Jr."/>
            <person name="Garg J."/>
            <person name="Pearlman R.E."/>
            <person name="Karrer K.M."/>
            <person name="Sun L."/>
            <person name="Manning G."/>
            <person name="Elde N.C."/>
            <person name="Turkewitz A.P."/>
            <person name="Asai D.J."/>
            <person name="Wilkes D.E."/>
            <person name="Wang Y."/>
            <person name="Cai H."/>
            <person name="Collins K."/>
            <person name="Stewart B.A."/>
            <person name="Lee S.R."/>
            <person name="Wilamowska K."/>
            <person name="Weinberg Z."/>
            <person name="Ruzzo W.L."/>
            <person name="Wloga D."/>
            <person name="Gaertig J."/>
            <person name="Frankel J."/>
            <person name="Tsao C.-C."/>
            <person name="Gorovsky M.A."/>
            <person name="Keeling P.J."/>
            <person name="Waller R.F."/>
            <person name="Patron N.J."/>
            <person name="Cherry J.M."/>
            <person name="Stover N.A."/>
            <person name="Krieger C.J."/>
            <person name="del Toro C."/>
            <person name="Ryder H.F."/>
            <person name="Williamson S.C."/>
            <person name="Barbeau R.A."/>
            <person name="Hamilton E.P."/>
            <person name="Orias E."/>
        </authorList>
    </citation>
    <scope>NUCLEOTIDE SEQUENCE [LARGE SCALE GENOMIC DNA]</scope>
    <source>
        <strain evidence="6">SB210</strain>
    </source>
</reference>
<keyword evidence="3 4" id="KW-0539">Nucleus</keyword>
<comment type="subcellular location">
    <subcellularLocation>
        <location evidence="1">Nucleus</location>
    </subcellularLocation>
</comment>
<dbReference type="SMART" id="SM00658">
    <property type="entry name" value="RPOL8c"/>
    <property type="match status" value="1"/>
</dbReference>
<dbReference type="PIRSF" id="PIRSF000779">
    <property type="entry name" value="RNA_pol_Rpb8"/>
    <property type="match status" value="1"/>
</dbReference>
<dbReference type="InParanoid" id="I7LTT4"/>
<evidence type="ECO:0000256" key="1">
    <source>
        <dbReference type="ARBA" id="ARBA00004123"/>
    </source>
</evidence>
<dbReference type="PANTHER" id="PTHR10917">
    <property type="entry name" value="DNA-DIRECTED RNA POLYMERASES I, II, AND III SUBUNIT RPABC3"/>
    <property type="match status" value="1"/>
</dbReference>
<dbReference type="HOGENOM" id="CLU_103864_1_1_1"/>
<dbReference type="FunCoup" id="I7LTT4">
    <property type="interactions" value="563"/>
</dbReference>
<dbReference type="GeneID" id="7822782"/>
<dbReference type="Pfam" id="PF03870">
    <property type="entry name" value="RNA_pol_Rpb8"/>
    <property type="match status" value="1"/>
</dbReference>
<dbReference type="PANTHER" id="PTHR10917:SF0">
    <property type="entry name" value="DNA-DIRECTED RNA POLYMERASES I, II, AND III SUBUNIT RPABC3"/>
    <property type="match status" value="1"/>
</dbReference>
<evidence type="ECO:0000256" key="2">
    <source>
        <dbReference type="ARBA" id="ARBA00008912"/>
    </source>
</evidence>
<keyword evidence="6" id="KW-1185">Reference proteome</keyword>
<dbReference type="GO" id="GO:0005736">
    <property type="term" value="C:RNA polymerase I complex"/>
    <property type="evidence" value="ECO:0007669"/>
    <property type="project" value="TreeGrafter"/>
</dbReference>
<comment type="similarity">
    <text evidence="2 4">Belongs to the eukaryotic RPB8 RNA polymerase subunit family.</text>
</comment>
<dbReference type="KEGG" id="tet:TTHERM_00549610"/>
<gene>
    <name evidence="5" type="ORF">TTHERM_00549610</name>
</gene>
<name>I7LTT4_TETTS</name>
<dbReference type="AlphaFoldDB" id="I7LTT4"/>
<dbReference type="Proteomes" id="UP000009168">
    <property type="component" value="Unassembled WGS sequence"/>
</dbReference>
<dbReference type="GO" id="GO:0003899">
    <property type="term" value="F:DNA-directed RNA polymerase activity"/>
    <property type="evidence" value="ECO:0007669"/>
    <property type="project" value="UniProtKB-UniRule"/>
</dbReference>
<dbReference type="eggNOG" id="KOG3400">
    <property type="taxonomic scope" value="Eukaryota"/>
</dbReference>
<organism evidence="5 6">
    <name type="scientific">Tetrahymena thermophila (strain SB210)</name>
    <dbReference type="NCBI Taxonomy" id="312017"/>
    <lineage>
        <taxon>Eukaryota</taxon>
        <taxon>Sar</taxon>
        <taxon>Alveolata</taxon>
        <taxon>Ciliophora</taxon>
        <taxon>Intramacronucleata</taxon>
        <taxon>Oligohymenophorea</taxon>
        <taxon>Hymenostomatida</taxon>
        <taxon>Tetrahymenina</taxon>
        <taxon>Tetrahymenidae</taxon>
        <taxon>Tetrahymena</taxon>
    </lineage>
</organism>